<feature type="region of interest" description="Disordered" evidence="1">
    <location>
        <begin position="31"/>
        <end position="98"/>
    </location>
</feature>
<protein>
    <submittedName>
        <fullName evidence="2">Uncharacterized protein</fullName>
    </submittedName>
</protein>
<feature type="compositionally biased region" description="Basic and acidic residues" evidence="1">
    <location>
        <begin position="50"/>
        <end position="66"/>
    </location>
</feature>
<evidence type="ECO:0000313" key="2">
    <source>
        <dbReference type="EnsemblPlants" id="ONIVA08G11110.1"/>
    </source>
</evidence>
<dbReference type="EnsemblPlants" id="ONIVA08G11110.1">
    <property type="protein sequence ID" value="ONIVA08G11110.1"/>
    <property type="gene ID" value="ONIVA08G11110"/>
</dbReference>
<name>A0A0E0IA73_ORYNI</name>
<reference evidence="2" key="1">
    <citation type="submission" date="2015-04" db="UniProtKB">
        <authorList>
            <consortium name="EnsemblPlants"/>
        </authorList>
    </citation>
    <scope>IDENTIFICATION</scope>
    <source>
        <strain evidence="2">SL10</strain>
    </source>
</reference>
<feature type="compositionally biased region" description="Polar residues" evidence="1">
    <location>
        <begin position="89"/>
        <end position="98"/>
    </location>
</feature>
<organism evidence="2">
    <name type="scientific">Oryza nivara</name>
    <name type="common">Indian wild rice</name>
    <name type="synonym">Oryza sativa f. spontanea</name>
    <dbReference type="NCBI Taxonomy" id="4536"/>
    <lineage>
        <taxon>Eukaryota</taxon>
        <taxon>Viridiplantae</taxon>
        <taxon>Streptophyta</taxon>
        <taxon>Embryophyta</taxon>
        <taxon>Tracheophyta</taxon>
        <taxon>Spermatophyta</taxon>
        <taxon>Magnoliopsida</taxon>
        <taxon>Liliopsida</taxon>
        <taxon>Poales</taxon>
        <taxon>Poaceae</taxon>
        <taxon>BOP clade</taxon>
        <taxon>Oryzoideae</taxon>
        <taxon>Oryzeae</taxon>
        <taxon>Oryzinae</taxon>
        <taxon>Oryza</taxon>
    </lineage>
</organism>
<dbReference type="AlphaFoldDB" id="A0A0E0IA73"/>
<sequence>MRWEIDRAINRIPLLRFLPPQWQLRLRLSSTSGFPQSPFDPLTLASPRLGESDSEHSQPDRSEFHGLNHGGTGRGEGRLSLSHTHTEDVTQTAISQAH</sequence>
<evidence type="ECO:0000256" key="1">
    <source>
        <dbReference type="SAM" id="MobiDB-lite"/>
    </source>
</evidence>
<evidence type="ECO:0000313" key="3">
    <source>
        <dbReference type="Proteomes" id="UP000006591"/>
    </source>
</evidence>
<dbReference type="Proteomes" id="UP000006591">
    <property type="component" value="Chromosome 8"/>
</dbReference>
<dbReference type="HOGENOM" id="CLU_2337229_0_0_1"/>
<proteinExistence type="predicted"/>
<dbReference type="OMA" id="WEIDRAI"/>
<dbReference type="Gramene" id="ONIVA08G11110.1">
    <property type="protein sequence ID" value="ONIVA08G11110.1"/>
    <property type="gene ID" value="ONIVA08G11110"/>
</dbReference>
<reference evidence="2" key="2">
    <citation type="submission" date="2018-04" db="EMBL/GenBank/DDBJ databases">
        <title>OnivRS2 (Oryza nivara Reference Sequence Version 2).</title>
        <authorList>
            <person name="Zhang J."/>
            <person name="Kudrna D."/>
            <person name="Lee S."/>
            <person name="Talag J."/>
            <person name="Rajasekar S."/>
            <person name="Welchert J."/>
            <person name="Hsing Y.-I."/>
            <person name="Wing R.A."/>
        </authorList>
    </citation>
    <scope>NUCLEOTIDE SEQUENCE [LARGE SCALE GENOMIC DNA]</scope>
    <source>
        <strain evidence="2">SL10</strain>
    </source>
</reference>
<accession>A0A0E0IA73</accession>
<keyword evidence="3" id="KW-1185">Reference proteome</keyword>